<comment type="caution">
    <text evidence="5">The sequence shown here is derived from an EMBL/GenBank/DDBJ whole genome shotgun (WGS) entry which is preliminary data.</text>
</comment>
<dbReference type="GO" id="GO:0004364">
    <property type="term" value="F:glutathione transferase activity"/>
    <property type="evidence" value="ECO:0007669"/>
    <property type="project" value="TreeGrafter"/>
</dbReference>
<dbReference type="InterPro" id="IPR004046">
    <property type="entry name" value="GST_C"/>
</dbReference>
<dbReference type="AlphaFoldDB" id="A0AAQ4EZ20"/>
<evidence type="ECO:0000313" key="6">
    <source>
        <dbReference type="Proteomes" id="UP001321473"/>
    </source>
</evidence>
<name>A0AAQ4EZ20_AMBAM</name>
<proteinExistence type="inferred from homology"/>
<evidence type="ECO:0000256" key="1">
    <source>
        <dbReference type="ARBA" id="ARBA00011738"/>
    </source>
</evidence>
<accession>A0AAQ4EZ20</accession>
<feature type="domain" description="GST N-terminal" evidence="3">
    <location>
        <begin position="1"/>
        <end position="82"/>
    </location>
</feature>
<dbReference type="SFLD" id="SFLDG00358">
    <property type="entry name" value="Main_(cytGST)"/>
    <property type="match status" value="1"/>
</dbReference>
<dbReference type="SUPFAM" id="SSF52833">
    <property type="entry name" value="Thioredoxin-like"/>
    <property type="match status" value="1"/>
</dbReference>
<evidence type="ECO:0000256" key="2">
    <source>
        <dbReference type="RuleBase" id="RU003494"/>
    </source>
</evidence>
<dbReference type="SFLD" id="SFLDS00019">
    <property type="entry name" value="Glutathione_Transferase_(cytos"/>
    <property type="match status" value="1"/>
</dbReference>
<evidence type="ECO:0000259" key="3">
    <source>
        <dbReference type="PROSITE" id="PS50404"/>
    </source>
</evidence>
<sequence length="216" mass="24634">MPATLYCLSGSPPCTFVRSLAKHLNVELTLKTVDFSKKEHLDDDYLKMNPFHKVPTLDDDGFVIYESNAIAYYLLRKYAPESELYPSCCKERARIDQVLATVANTIQPQQLLFYRPLFCGSTKPTQEEVSDFEQNVLKAFEHLVGDGKFAIGDKLTLADLSLVSNLAIALETTFVDSAKFPKLASYYERVKSELPYFEEIYRPAIAFLQQHWAELK</sequence>
<dbReference type="Gene3D" id="1.20.1050.10">
    <property type="match status" value="1"/>
</dbReference>
<dbReference type="Proteomes" id="UP001321473">
    <property type="component" value="Unassembled WGS sequence"/>
</dbReference>
<protein>
    <recommendedName>
        <fullName evidence="7">Glutathione s-transferase</fullName>
    </recommendedName>
</protein>
<reference evidence="5 6" key="1">
    <citation type="journal article" date="2023" name="Arcadia Sci">
        <title>De novo assembly of a long-read Amblyomma americanum tick genome.</title>
        <authorList>
            <person name="Chou S."/>
            <person name="Poskanzer K.E."/>
            <person name="Rollins M."/>
            <person name="Thuy-Boun P.S."/>
        </authorList>
    </citation>
    <scope>NUCLEOTIDE SEQUENCE [LARGE SCALE GENOMIC DNA]</scope>
    <source>
        <strain evidence="5">F_SG_1</strain>
        <tissue evidence="5">Salivary glands</tissue>
    </source>
</reference>
<comment type="similarity">
    <text evidence="2">Belongs to the GST superfamily.</text>
</comment>
<comment type="subunit">
    <text evidence="1">Homodimer.</text>
</comment>
<evidence type="ECO:0008006" key="7">
    <source>
        <dbReference type="Google" id="ProtNLM"/>
    </source>
</evidence>
<dbReference type="Gene3D" id="3.40.30.10">
    <property type="entry name" value="Glutaredoxin"/>
    <property type="match status" value="1"/>
</dbReference>
<dbReference type="FunFam" id="3.40.30.10:FF:000034">
    <property type="entry name" value="glutathione S-transferase 1"/>
    <property type="match status" value="1"/>
</dbReference>
<dbReference type="PROSITE" id="PS50404">
    <property type="entry name" value="GST_NTER"/>
    <property type="match status" value="1"/>
</dbReference>
<dbReference type="InterPro" id="IPR036249">
    <property type="entry name" value="Thioredoxin-like_sf"/>
</dbReference>
<dbReference type="EMBL" id="JARKHS020009448">
    <property type="protein sequence ID" value="KAK8779758.1"/>
    <property type="molecule type" value="Genomic_DNA"/>
</dbReference>
<gene>
    <name evidence="5" type="ORF">V5799_018899</name>
</gene>
<evidence type="ECO:0000259" key="4">
    <source>
        <dbReference type="PROSITE" id="PS50405"/>
    </source>
</evidence>
<dbReference type="SUPFAM" id="SSF47616">
    <property type="entry name" value="GST C-terminal domain-like"/>
    <property type="match status" value="1"/>
</dbReference>
<organism evidence="5 6">
    <name type="scientific">Amblyomma americanum</name>
    <name type="common">Lone star tick</name>
    <dbReference type="NCBI Taxonomy" id="6943"/>
    <lineage>
        <taxon>Eukaryota</taxon>
        <taxon>Metazoa</taxon>
        <taxon>Ecdysozoa</taxon>
        <taxon>Arthropoda</taxon>
        <taxon>Chelicerata</taxon>
        <taxon>Arachnida</taxon>
        <taxon>Acari</taxon>
        <taxon>Parasitiformes</taxon>
        <taxon>Ixodida</taxon>
        <taxon>Ixodoidea</taxon>
        <taxon>Ixodidae</taxon>
        <taxon>Amblyomminae</taxon>
        <taxon>Amblyomma</taxon>
    </lineage>
</organism>
<dbReference type="InterPro" id="IPR010987">
    <property type="entry name" value="Glutathione-S-Trfase_C-like"/>
</dbReference>
<dbReference type="PROSITE" id="PS50405">
    <property type="entry name" value="GST_CTER"/>
    <property type="match status" value="1"/>
</dbReference>
<dbReference type="GO" id="GO:0006749">
    <property type="term" value="P:glutathione metabolic process"/>
    <property type="evidence" value="ECO:0007669"/>
    <property type="project" value="TreeGrafter"/>
</dbReference>
<dbReference type="PANTHER" id="PTHR43969:SF9">
    <property type="entry name" value="GLUTATHIONE S TRANSFERASE D10, ISOFORM A-RELATED"/>
    <property type="match status" value="1"/>
</dbReference>
<dbReference type="InterPro" id="IPR040079">
    <property type="entry name" value="Glutathione_S-Trfase"/>
</dbReference>
<keyword evidence="6" id="KW-1185">Reference proteome</keyword>
<dbReference type="InterPro" id="IPR004045">
    <property type="entry name" value="Glutathione_S-Trfase_N"/>
</dbReference>
<evidence type="ECO:0000313" key="5">
    <source>
        <dbReference type="EMBL" id="KAK8779758.1"/>
    </source>
</evidence>
<feature type="domain" description="GST C-terminal" evidence="4">
    <location>
        <begin position="88"/>
        <end position="207"/>
    </location>
</feature>
<dbReference type="PANTHER" id="PTHR43969">
    <property type="entry name" value="GLUTATHIONE S TRANSFERASE D10, ISOFORM A-RELATED"/>
    <property type="match status" value="1"/>
</dbReference>
<dbReference type="Pfam" id="PF02798">
    <property type="entry name" value="GST_N"/>
    <property type="match status" value="1"/>
</dbReference>
<dbReference type="InterPro" id="IPR036282">
    <property type="entry name" value="Glutathione-S-Trfase_C_sf"/>
</dbReference>
<dbReference type="Pfam" id="PF00043">
    <property type="entry name" value="GST_C"/>
    <property type="match status" value="1"/>
</dbReference>